<accession>A0A8H5B4E5</accession>
<protein>
    <submittedName>
        <fullName evidence="1">Uncharacterized protein</fullName>
    </submittedName>
</protein>
<proteinExistence type="predicted"/>
<dbReference type="EMBL" id="JAACJJ010000042">
    <property type="protein sequence ID" value="KAF5316338.1"/>
    <property type="molecule type" value="Genomic_DNA"/>
</dbReference>
<dbReference type="OrthoDB" id="21502at2759"/>
<name>A0A8H5B4E5_9AGAR</name>
<reference evidence="1 2" key="1">
    <citation type="journal article" date="2020" name="ISME J.">
        <title>Uncovering the hidden diversity of litter-decomposition mechanisms in mushroom-forming fungi.</title>
        <authorList>
            <person name="Floudas D."/>
            <person name="Bentzer J."/>
            <person name="Ahren D."/>
            <person name="Johansson T."/>
            <person name="Persson P."/>
            <person name="Tunlid A."/>
        </authorList>
    </citation>
    <scope>NUCLEOTIDE SEQUENCE [LARGE SCALE GENOMIC DNA]</scope>
    <source>
        <strain evidence="1 2">CBS 101986</strain>
    </source>
</reference>
<evidence type="ECO:0000313" key="1">
    <source>
        <dbReference type="EMBL" id="KAF5316338.1"/>
    </source>
</evidence>
<comment type="caution">
    <text evidence="1">The sequence shown here is derived from an EMBL/GenBank/DDBJ whole genome shotgun (WGS) entry which is preliminary data.</text>
</comment>
<gene>
    <name evidence="1" type="ORF">D9619_006494</name>
</gene>
<sequence length="121" mass="13777">MIPVSLMRPPDAPQTRREWIDKNLPLTYWHVTHFAQERSNGAEFIYHWGDLPARWSRTRDAEKAYTLLPDKIRDEAALAGNDQVPISIADVISALISKTVYADAPPTNFLQLSSIASVRRF</sequence>
<keyword evidence="2" id="KW-1185">Reference proteome</keyword>
<evidence type="ECO:0000313" key="2">
    <source>
        <dbReference type="Proteomes" id="UP000567179"/>
    </source>
</evidence>
<organism evidence="1 2">
    <name type="scientific">Psilocybe cf. subviscida</name>
    <dbReference type="NCBI Taxonomy" id="2480587"/>
    <lineage>
        <taxon>Eukaryota</taxon>
        <taxon>Fungi</taxon>
        <taxon>Dikarya</taxon>
        <taxon>Basidiomycota</taxon>
        <taxon>Agaricomycotina</taxon>
        <taxon>Agaricomycetes</taxon>
        <taxon>Agaricomycetidae</taxon>
        <taxon>Agaricales</taxon>
        <taxon>Agaricineae</taxon>
        <taxon>Strophariaceae</taxon>
        <taxon>Psilocybe</taxon>
    </lineage>
</organism>
<dbReference type="AlphaFoldDB" id="A0A8H5B4E5"/>
<dbReference type="Proteomes" id="UP000567179">
    <property type="component" value="Unassembled WGS sequence"/>
</dbReference>